<evidence type="ECO:0000313" key="4">
    <source>
        <dbReference type="Proteomes" id="UP000037460"/>
    </source>
</evidence>
<keyword evidence="4" id="KW-1185">Reference proteome</keyword>
<feature type="chain" id="PRO_5012090933" evidence="2">
    <location>
        <begin position="16"/>
        <end position="320"/>
    </location>
</feature>
<proteinExistence type="predicted"/>
<comment type="caution">
    <text evidence="3">The sequence shown here is derived from an EMBL/GenBank/DDBJ whole genome shotgun (WGS) entry which is preliminary data.</text>
</comment>
<dbReference type="AlphaFoldDB" id="A0A0M0K6N7"/>
<feature type="signal peptide" evidence="2">
    <location>
        <begin position="1"/>
        <end position="15"/>
    </location>
</feature>
<evidence type="ECO:0000256" key="2">
    <source>
        <dbReference type="SAM" id="SignalP"/>
    </source>
</evidence>
<protein>
    <submittedName>
        <fullName evidence="3">Uncharacterized protein</fullName>
    </submittedName>
</protein>
<gene>
    <name evidence="3" type="ORF">Ctob_014779</name>
</gene>
<accession>A0A0M0K6N7</accession>
<keyword evidence="1" id="KW-1133">Transmembrane helix</keyword>
<name>A0A0M0K6N7_9EUKA</name>
<feature type="transmembrane region" description="Helical" evidence="1">
    <location>
        <begin position="111"/>
        <end position="128"/>
    </location>
</feature>
<feature type="transmembrane region" description="Helical" evidence="1">
    <location>
        <begin position="200"/>
        <end position="226"/>
    </location>
</feature>
<reference evidence="4" key="1">
    <citation type="journal article" date="2015" name="PLoS Genet.">
        <title>Genome Sequence and Transcriptome Analyses of Chrysochromulina tobin: Metabolic Tools for Enhanced Algal Fitness in the Prominent Order Prymnesiales (Haptophyceae).</title>
        <authorList>
            <person name="Hovde B.T."/>
            <person name="Deodato C.R."/>
            <person name="Hunsperger H.M."/>
            <person name="Ryken S.A."/>
            <person name="Yost W."/>
            <person name="Jha R.K."/>
            <person name="Patterson J."/>
            <person name="Monnat R.J. Jr."/>
            <person name="Barlow S.B."/>
            <person name="Starkenburg S.R."/>
            <person name="Cattolico R.A."/>
        </authorList>
    </citation>
    <scope>NUCLEOTIDE SEQUENCE</scope>
    <source>
        <strain evidence="4">CCMP291</strain>
    </source>
</reference>
<keyword evidence="2" id="KW-0732">Signal</keyword>
<evidence type="ECO:0000256" key="1">
    <source>
        <dbReference type="SAM" id="Phobius"/>
    </source>
</evidence>
<dbReference type="Proteomes" id="UP000037460">
    <property type="component" value="Unassembled WGS sequence"/>
</dbReference>
<keyword evidence="1" id="KW-0812">Transmembrane</keyword>
<evidence type="ECO:0000313" key="3">
    <source>
        <dbReference type="EMBL" id="KOO34053.1"/>
    </source>
</evidence>
<organism evidence="3 4">
    <name type="scientific">Chrysochromulina tobinii</name>
    <dbReference type="NCBI Taxonomy" id="1460289"/>
    <lineage>
        <taxon>Eukaryota</taxon>
        <taxon>Haptista</taxon>
        <taxon>Haptophyta</taxon>
        <taxon>Prymnesiophyceae</taxon>
        <taxon>Prymnesiales</taxon>
        <taxon>Chrysochromulinaceae</taxon>
        <taxon>Chrysochromulina</taxon>
    </lineage>
</organism>
<feature type="transmembrane region" description="Helical" evidence="1">
    <location>
        <begin position="166"/>
        <end position="193"/>
    </location>
</feature>
<sequence length="320" mass="33937">MYTPMMSASVAAASAALLWTIFDAPTLYEDDLQSRSAMTFVWFLSDDLINFVQDPAIASPSVAGAVAATSMASSKLGVFEPLTEWLRMGVVRATGAIGFGMLPQMRLVSRALHVCNVLLAALLVPAFLQSRPRGTSVLPHICGFAAASVVGSMAERVEVISWPSANGYLLGTCLALLMCHAHVALGGATWLLYPRVYRWLLCGLFTAAAALSKAACITVFVAPALLDAGTWLLVTDGAPITTRDRPKKPQRPVERPAEHAGLLALLGRLMLEHSLALSSAVAVASLATQASALDQRRALQPEQQLSASQRGLRALAMLGQ</sequence>
<feature type="non-terminal residue" evidence="3">
    <location>
        <position position="320"/>
    </location>
</feature>
<dbReference type="EMBL" id="JWZX01001338">
    <property type="protein sequence ID" value="KOO34053.1"/>
    <property type="molecule type" value="Genomic_DNA"/>
</dbReference>
<keyword evidence="1" id="KW-0472">Membrane</keyword>